<dbReference type="InterPro" id="IPR000700">
    <property type="entry name" value="PAS-assoc_C"/>
</dbReference>
<feature type="domain" description="PAC" evidence="4">
    <location>
        <begin position="227"/>
        <end position="291"/>
    </location>
</feature>
<evidence type="ECO:0000259" key="2">
    <source>
        <dbReference type="PROSITE" id="PS50110"/>
    </source>
</evidence>
<dbReference type="SUPFAM" id="SSF141868">
    <property type="entry name" value="EAL domain-like"/>
    <property type="match status" value="1"/>
</dbReference>
<dbReference type="InterPro" id="IPR001789">
    <property type="entry name" value="Sig_transdc_resp-reg_receiver"/>
</dbReference>
<organism evidence="7 8">
    <name type="scientific">Rhodocyclus tenuis</name>
    <name type="common">Rhodospirillum tenue</name>
    <dbReference type="NCBI Taxonomy" id="1066"/>
    <lineage>
        <taxon>Bacteria</taxon>
        <taxon>Pseudomonadati</taxon>
        <taxon>Pseudomonadota</taxon>
        <taxon>Betaproteobacteria</taxon>
        <taxon>Rhodocyclales</taxon>
        <taxon>Rhodocyclaceae</taxon>
        <taxon>Rhodocyclus</taxon>
    </lineage>
</organism>
<comment type="caution">
    <text evidence="7">The sequence shown here is derived from an EMBL/GenBank/DDBJ whole genome shotgun (WGS) entry which is preliminary data.</text>
</comment>
<dbReference type="InterPro" id="IPR029787">
    <property type="entry name" value="Nucleotide_cyclase"/>
</dbReference>
<dbReference type="InterPro" id="IPR011006">
    <property type="entry name" value="CheY-like_superfamily"/>
</dbReference>
<keyword evidence="1" id="KW-0597">Phosphoprotein</keyword>
<dbReference type="Gene3D" id="3.40.50.2300">
    <property type="match status" value="1"/>
</dbReference>
<dbReference type="InterPro" id="IPR035919">
    <property type="entry name" value="EAL_sf"/>
</dbReference>
<dbReference type="PROSITE" id="PS50110">
    <property type="entry name" value="RESPONSE_REGULATORY"/>
    <property type="match status" value="1"/>
</dbReference>
<feature type="modified residue" description="4-aspartylphosphate" evidence="1">
    <location>
        <position position="69"/>
    </location>
</feature>
<dbReference type="GO" id="GO:0000160">
    <property type="term" value="P:phosphorelay signal transduction system"/>
    <property type="evidence" value="ECO:0007669"/>
    <property type="project" value="InterPro"/>
</dbReference>
<dbReference type="GO" id="GO:0006355">
    <property type="term" value="P:regulation of DNA-templated transcription"/>
    <property type="evidence" value="ECO:0007669"/>
    <property type="project" value="InterPro"/>
</dbReference>
<evidence type="ECO:0000259" key="4">
    <source>
        <dbReference type="PROSITE" id="PS50113"/>
    </source>
</evidence>
<dbReference type="SMART" id="SM00448">
    <property type="entry name" value="REC"/>
    <property type="match status" value="1"/>
</dbReference>
<dbReference type="NCBIfam" id="TIGR00229">
    <property type="entry name" value="sensory_box"/>
    <property type="match status" value="1"/>
</dbReference>
<dbReference type="PANTHER" id="PTHR44757:SF2">
    <property type="entry name" value="BIOFILM ARCHITECTURE MAINTENANCE PROTEIN MBAA"/>
    <property type="match status" value="1"/>
</dbReference>
<dbReference type="InterPro" id="IPR035965">
    <property type="entry name" value="PAS-like_dom_sf"/>
</dbReference>
<dbReference type="Gene3D" id="3.30.70.270">
    <property type="match status" value="1"/>
</dbReference>
<dbReference type="GO" id="GO:0003824">
    <property type="term" value="F:catalytic activity"/>
    <property type="evidence" value="ECO:0007669"/>
    <property type="project" value="UniProtKB-ARBA"/>
</dbReference>
<dbReference type="PROSITE" id="PS50112">
    <property type="entry name" value="PAS"/>
    <property type="match status" value="1"/>
</dbReference>
<dbReference type="InterPro" id="IPR043128">
    <property type="entry name" value="Rev_trsase/Diguanyl_cyclase"/>
</dbReference>
<evidence type="ECO:0000259" key="5">
    <source>
        <dbReference type="PROSITE" id="PS50883"/>
    </source>
</evidence>
<dbReference type="SUPFAM" id="SSF55073">
    <property type="entry name" value="Nucleotide cyclase"/>
    <property type="match status" value="1"/>
</dbReference>
<feature type="domain" description="PAS" evidence="3">
    <location>
        <begin position="153"/>
        <end position="223"/>
    </location>
</feature>
<evidence type="ECO:0000259" key="6">
    <source>
        <dbReference type="PROSITE" id="PS50887"/>
    </source>
</evidence>
<feature type="domain" description="Response regulatory" evidence="2">
    <location>
        <begin position="21"/>
        <end position="134"/>
    </location>
</feature>
<dbReference type="CDD" id="cd01949">
    <property type="entry name" value="GGDEF"/>
    <property type="match status" value="1"/>
</dbReference>
<evidence type="ECO:0000256" key="1">
    <source>
        <dbReference type="PROSITE-ProRule" id="PRU00169"/>
    </source>
</evidence>
<dbReference type="Pfam" id="PF00563">
    <property type="entry name" value="EAL"/>
    <property type="match status" value="1"/>
</dbReference>
<dbReference type="Pfam" id="PF00072">
    <property type="entry name" value="Response_reg"/>
    <property type="match status" value="1"/>
</dbReference>
<dbReference type="Pfam" id="PF00990">
    <property type="entry name" value="GGDEF"/>
    <property type="match status" value="1"/>
</dbReference>
<dbReference type="InterPro" id="IPR001633">
    <property type="entry name" value="EAL_dom"/>
</dbReference>
<dbReference type="SMART" id="SM00052">
    <property type="entry name" value="EAL"/>
    <property type="match status" value="1"/>
</dbReference>
<proteinExistence type="predicted"/>
<dbReference type="SMART" id="SM00091">
    <property type="entry name" value="PAS"/>
    <property type="match status" value="1"/>
</dbReference>
<gene>
    <name evidence="7" type="ORF">GHK24_04545</name>
</gene>
<sequence>MGELPYSSLDFAGAAQEPVQRILIVDDEARLRDSYRELLAGRAEIVECADGREAMARLDSDTFDVVLLDIRLPDISGLAVLQWARQRAISAIVIMVSADPDIDSAIDALRGGAGEFVRKPCDPVLLLRAVERALQRRRLERSHALLAARLEQSERLHRFLVEQAPDIIYTLDEAGRFVFVNGRVESLLGFCREELVGQPYTELVHEEDRERARYAFAERRTGGRASANVEIRLRCKNDEVVHVDNRFIVAMLSATGIYETEMPRDALRFMGTYGIARDITERKRAEEKISFQAFHDLLTQLPNRVLFRDRLALALSQAARRATLLGVMFIDLDRFKTVNDSFGHAEGDQLLKTVAQRLKHCLRAGDTLARLGGDEFTVMLPDLLHADDVVGVAEKIAQEVGAPLMLGGQEFRPTASIGIAVFPRDGETVEALIAHADLAMYQVKNAGKNSFGFYSPHMSEARRERLSLENDLQLAIERREFVLHYQPQFSQRSGQMIGMEALLRWLHPRLGLLAPGGFIALAEETGLICRISDWVLQEGCRQLALWHADGHRHLRLALNLSARDFERKDLLERVVAAPARHGIGCDRLEIEITESLLLDDAEDVIATVRQLRQHGVRVAIDDFGMRYSSLNYLRRFPVSSIKIDQSFVRDLGRDQGAASIIHAIVGIAEGFGLHLIAEGVESEEQARRLADLGCEDMQGYYFGRPLPADEILEWATP</sequence>
<dbReference type="PROSITE" id="PS50883">
    <property type="entry name" value="EAL"/>
    <property type="match status" value="1"/>
</dbReference>
<dbReference type="PROSITE" id="PS50887">
    <property type="entry name" value="GGDEF"/>
    <property type="match status" value="1"/>
</dbReference>
<accession>A0A6L5JUK6</accession>
<evidence type="ECO:0000313" key="8">
    <source>
        <dbReference type="Proteomes" id="UP000480275"/>
    </source>
</evidence>
<protein>
    <submittedName>
        <fullName evidence="7">EAL domain-containing protein</fullName>
    </submittedName>
</protein>
<feature type="domain" description="EAL" evidence="5">
    <location>
        <begin position="465"/>
        <end position="717"/>
    </location>
</feature>
<dbReference type="Gene3D" id="3.30.450.20">
    <property type="entry name" value="PAS domain"/>
    <property type="match status" value="1"/>
</dbReference>
<dbReference type="SUPFAM" id="SSF55785">
    <property type="entry name" value="PYP-like sensor domain (PAS domain)"/>
    <property type="match status" value="1"/>
</dbReference>
<evidence type="ECO:0000259" key="3">
    <source>
        <dbReference type="PROSITE" id="PS50112"/>
    </source>
</evidence>
<name>A0A6L5JUK6_RHOTE</name>
<dbReference type="Gene3D" id="3.20.20.450">
    <property type="entry name" value="EAL domain"/>
    <property type="match status" value="1"/>
</dbReference>
<dbReference type="InterPro" id="IPR013767">
    <property type="entry name" value="PAS_fold"/>
</dbReference>
<dbReference type="Proteomes" id="UP000480275">
    <property type="component" value="Unassembled WGS sequence"/>
</dbReference>
<evidence type="ECO:0000313" key="7">
    <source>
        <dbReference type="EMBL" id="MQY51047.1"/>
    </source>
</evidence>
<dbReference type="Pfam" id="PF00989">
    <property type="entry name" value="PAS"/>
    <property type="match status" value="1"/>
</dbReference>
<dbReference type="EMBL" id="WIXJ01000002">
    <property type="protein sequence ID" value="MQY51047.1"/>
    <property type="molecule type" value="Genomic_DNA"/>
</dbReference>
<dbReference type="OrthoDB" id="9813903at2"/>
<dbReference type="InterPro" id="IPR000160">
    <property type="entry name" value="GGDEF_dom"/>
</dbReference>
<feature type="domain" description="GGDEF" evidence="6">
    <location>
        <begin position="323"/>
        <end position="456"/>
    </location>
</feature>
<dbReference type="PANTHER" id="PTHR44757">
    <property type="entry name" value="DIGUANYLATE CYCLASE DGCP"/>
    <property type="match status" value="1"/>
</dbReference>
<dbReference type="FunFam" id="3.30.70.270:FF:000001">
    <property type="entry name" value="Diguanylate cyclase domain protein"/>
    <property type="match status" value="1"/>
</dbReference>
<dbReference type="CDD" id="cd01948">
    <property type="entry name" value="EAL"/>
    <property type="match status" value="1"/>
</dbReference>
<dbReference type="SUPFAM" id="SSF52172">
    <property type="entry name" value="CheY-like"/>
    <property type="match status" value="1"/>
</dbReference>
<dbReference type="PROSITE" id="PS50113">
    <property type="entry name" value="PAC"/>
    <property type="match status" value="1"/>
</dbReference>
<reference evidence="7 8" key="1">
    <citation type="submission" date="2019-10" db="EMBL/GenBank/DDBJ databases">
        <title>Whole-genome sequence of the purple nonsulfur photosynthetic bacterium Rhodocyclus tenuis.</title>
        <authorList>
            <person name="Kyndt J.A."/>
            <person name="Meyer T.E."/>
        </authorList>
    </citation>
    <scope>NUCLEOTIDE SEQUENCE [LARGE SCALE GENOMIC DNA]</scope>
    <source>
        <strain evidence="7 8">DSM 110</strain>
    </source>
</reference>
<dbReference type="AlphaFoldDB" id="A0A6L5JUK6"/>
<dbReference type="SMART" id="SM00267">
    <property type="entry name" value="GGDEF"/>
    <property type="match status" value="1"/>
</dbReference>
<dbReference type="InterPro" id="IPR052155">
    <property type="entry name" value="Biofilm_reg_signaling"/>
</dbReference>
<dbReference type="CDD" id="cd00130">
    <property type="entry name" value="PAS"/>
    <property type="match status" value="1"/>
</dbReference>
<dbReference type="InterPro" id="IPR000014">
    <property type="entry name" value="PAS"/>
</dbReference>
<dbReference type="NCBIfam" id="TIGR00254">
    <property type="entry name" value="GGDEF"/>
    <property type="match status" value="1"/>
</dbReference>